<dbReference type="PROSITE" id="PS50202">
    <property type="entry name" value="MSP"/>
    <property type="match status" value="1"/>
</dbReference>
<feature type="transmembrane region" description="Helical" evidence="8">
    <location>
        <begin position="257"/>
        <end position="274"/>
    </location>
</feature>
<dbReference type="Pfam" id="PF00635">
    <property type="entry name" value="Motile_Sperm"/>
    <property type="match status" value="1"/>
</dbReference>
<evidence type="ECO:0000256" key="7">
    <source>
        <dbReference type="SAM" id="MobiDB-lite"/>
    </source>
</evidence>
<evidence type="ECO:0000256" key="5">
    <source>
        <dbReference type="ARBA" id="ARBA00023136"/>
    </source>
</evidence>
<evidence type="ECO:0000256" key="2">
    <source>
        <dbReference type="ARBA" id="ARBA00008932"/>
    </source>
</evidence>
<organism evidence="10 11">
    <name type="scientific">Daphnia sinensis</name>
    <dbReference type="NCBI Taxonomy" id="1820382"/>
    <lineage>
        <taxon>Eukaryota</taxon>
        <taxon>Metazoa</taxon>
        <taxon>Ecdysozoa</taxon>
        <taxon>Arthropoda</taxon>
        <taxon>Crustacea</taxon>
        <taxon>Branchiopoda</taxon>
        <taxon>Diplostraca</taxon>
        <taxon>Cladocera</taxon>
        <taxon>Anomopoda</taxon>
        <taxon>Daphniidae</taxon>
        <taxon>Daphnia</taxon>
        <taxon>Daphnia similis group</taxon>
    </lineage>
</organism>
<evidence type="ECO:0000256" key="6">
    <source>
        <dbReference type="SAM" id="Coils"/>
    </source>
</evidence>
<feature type="domain" description="MSP" evidence="9">
    <location>
        <begin position="7"/>
        <end position="124"/>
    </location>
</feature>
<dbReference type="GO" id="GO:0061817">
    <property type="term" value="P:endoplasmic reticulum-plasma membrane tethering"/>
    <property type="evidence" value="ECO:0007669"/>
    <property type="project" value="TreeGrafter"/>
</dbReference>
<evidence type="ECO:0000313" key="10">
    <source>
        <dbReference type="EMBL" id="KAI9557435.1"/>
    </source>
</evidence>
<dbReference type="GO" id="GO:0033149">
    <property type="term" value="F:FFAT motif binding"/>
    <property type="evidence" value="ECO:0007669"/>
    <property type="project" value="TreeGrafter"/>
</dbReference>
<comment type="caution">
    <text evidence="10">The sequence shown here is derived from an EMBL/GenBank/DDBJ whole genome shotgun (WGS) entry which is preliminary data.</text>
</comment>
<keyword evidence="4 8" id="KW-1133">Transmembrane helix</keyword>
<proteinExistence type="inferred from homology"/>
<dbReference type="PANTHER" id="PTHR10809">
    <property type="entry name" value="VESICLE-ASSOCIATED MEMBRANE PROTEIN-ASSOCIATED PROTEIN"/>
    <property type="match status" value="1"/>
</dbReference>
<dbReference type="Gene3D" id="2.60.40.10">
    <property type="entry name" value="Immunoglobulins"/>
    <property type="match status" value="1"/>
</dbReference>
<feature type="coiled-coil region" evidence="6">
    <location>
        <begin position="173"/>
        <end position="214"/>
    </location>
</feature>
<dbReference type="GO" id="GO:0005886">
    <property type="term" value="C:plasma membrane"/>
    <property type="evidence" value="ECO:0007669"/>
    <property type="project" value="TreeGrafter"/>
</dbReference>
<gene>
    <name evidence="10" type="ORF">GHT06_017263</name>
</gene>
<keyword evidence="6" id="KW-0175">Coiled coil</keyword>
<dbReference type="Proteomes" id="UP000820818">
    <property type="component" value="Linkage Group LG6"/>
</dbReference>
<dbReference type="InterPro" id="IPR008962">
    <property type="entry name" value="PapD-like_sf"/>
</dbReference>
<accession>A0AAD5L8T8</accession>
<dbReference type="GO" id="GO:0090158">
    <property type="term" value="P:endoplasmic reticulum membrane organization"/>
    <property type="evidence" value="ECO:0007669"/>
    <property type="project" value="TreeGrafter"/>
</dbReference>
<evidence type="ECO:0000256" key="8">
    <source>
        <dbReference type="SAM" id="Phobius"/>
    </source>
</evidence>
<feature type="region of interest" description="Disordered" evidence="7">
    <location>
        <begin position="220"/>
        <end position="247"/>
    </location>
</feature>
<keyword evidence="5 8" id="KW-0472">Membrane</keyword>
<evidence type="ECO:0000256" key="1">
    <source>
        <dbReference type="ARBA" id="ARBA00004211"/>
    </source>
</evidence>
<reference evidence="10 11" key="1">
    <citation type="submission" date="2022-05" db="EMBL/GenBank/DDBJ databases">
        <title>A multi-omics perspective on studying reproductive biology in Daphnia sinensis.</title>
        <authorList>
            <person name="Jia J."/>
        </authorList>
    </citation>
    <scope>NUCLEOTIDE SEQUENCE [LARGE SCALE GENOMIC DNA]</scope>
    <source>
        <strain evidence="10 11">WSL</strain>
    </source>
</reference>
<evidence type="ECO:0000313" key="11">
    <source>
        <dbReference type="Proteomes" id="UP000820818"/>
    </source>
</evidence>
<dbReference type="SUPFAM" id="SSF49354">
    <property type="entry name" value="PapD-like"/>
    <property type="match status" value="1"/>
</dbReference>
<name>A0AAD5L8T8_9CRUS</name>
<dbReference type="AlphaFoldDB" id="A0AAD5L8T8"/>
<dbReference type="EMBL" id="WJBH02000006">
    <property type="protein sequence ID" value="KAI9557435.1"/>
    <property type="molecule type" value="Genomic_DNA"/>
</dbReference>
<protein>
    <recommendedName>
        <fullName evidence="9">MSP domain-containing protein</fullName>
    </recommendedName>
</protein>
<dbReference type="PANTHER" id="PTHR10809:SF6">
    <property type="entry name" value="AT11025P-RELATED"/>
    <property type="match status" value="1"/>
</dbReference>
<dbReference type="InterPro" id="IPR013783">
    <property type="entry name" value="Ig-like_fold"/>
</dbReference>
<dbReference type="GO" id="GO:0005789">
    <property type="term" value="C:endoplasmic reticulum membrane"/>
    <property type="evidence" value="ECO:0007669"/>
    <property type="project" value="InterPro"/>
</dbReference>
<keyword evidence="11" id="KW-1185">Reference proteome</keyword>
<keyword evidence="3 8" id="KW-0812">Transmembrane</keyword>
<evidence type="ECO:0000256" key="3">
    <source>
        <dbReference type="ARBA" id="ARBA00022692"/>
    </source>
</evidence>
<evidence type="ECO:0000259" key="9">
    <source>
        <dbReference type="PROSITE" id="PS50202"/>
    </source>
</evidence>
<dbReference type="PIRSF" id="PIRSF019693">
    <property type="entry name" value="VAMP-associated"/>
    <property type="match status" value="1"/>
</dbReference>
<comment type="subcellular location">
    <subcellularLocation>
        <location evidence="1">Membrane</location>
        <topology evidence="1">Single-pass type IV membrane protein</topology>
    </subcellularLocation>
</comment>
<dbReference type="InterPro" id="IPR000535">
    <property type="entry name" value="MSP_dom"/>
</dbReference>
<sequence>MSKAEAILKIEPENELRFRGPFKEPVSVVMKLSNNVEKKVCFKVKTTAPKRYCVKPTTGVIGPKESVTILVTLQPFDPNDPNEKGKHKFQVLSVLAPEGEFNIETLWKETSLEINDWKLKCVLETPDEAGTAAAAAVAAAPSAAVTNSASAPTLPAAAPVAAPVAKAEEKTSKDASMQKVSNLELELRKASDEITRLREELSSATRENIQLKEEGLRLRRSNVSSATDSAGFKPEQPPPMYRQPGQDSVATVSSPNILYIVAALLLGIIIAKLFF</sequence>
<dbReference type="InterPro" id="IPR016763">
    <property type="entry name" value="VAP"/>
</dbReference>
<evidence type="ECO:0000256" key="4">
    <source>
        <dbReference type="ARBA" id="ARBA00022989"/>
    </source>
</evidence>
<comment type="similarity">
    <text evidence="2">Belongs to the VAMP-associated protein (VAP) (TC 9.B.17) family.</text>
</comment>